<organism evidence="6">
    <name type="scientific">freshwater metagenome</name>
    <dbReference type="NCBI Taxonomy" id="449393"/>
    <lineage>
        <taxon>unclassified sequences</taxon>
        <taxon>metagenomes</taxon>
        <taxon>ecological metagenomes</taxon>
    </lineage>
</organism>
<evidence type="ECO:0000256" key="1">
    <source>
        <dbReference type="ARBA" id="ARBA00023015"/>
    </source>
</evidence>
<dbReference type="InterPro" id="IPR046335">
    <property type="entry name" value="LacI/GalR-like_sensor"/>
</dbReference>
<dbReference type="Pfam" id="PF13377">
    <property type="entry name" value="Peripla_BP_3"/>
    <property type="match status" value="1"/>
</dbReference>
<keyword evidence="2" id="KW-0238">DNA-binding</keyword>
<dbReference type="SUPFAM" id="SSF53822">
    <property type="entry name" value="Periplasmic binding protein-like I"/>
    <property type="match status" value="1"/>
</dbReference>
<dbReference type="InterPro" id="IPR028082">
    <property type="entry name" value="Peripla_BP_I"/>
</dbReference>
<gene>
    <name evidence="5" type="ORF">UFOPK3957_00675</name>
    <name evidence="6" type="ORF">UFOPK4061_00341</name>
</gene>
<evidence type="ECO:0000313" key="5">
    <source>
        <dbReference type="EMBL" id="CAB4985069.1"/>
    </source>
</evidence>
<dbReference type="Gene3D" id="1.10.260.40">
    <property type="entry name" value="lambda repressor-like DNA-binding domains"/>
    <property type="match status" value="1"/>
</dbReference>
<keyword evidence="3" id="KW-0804">Transcription</keyword>
<feature type="domain" description="HTH lacI-type" evidence="4">
    <location>
        <begin position="1"/>
        <end position="55"/>
    </location>
</feature>
<dbReference type="Pfam" id="PF00356">
    <property type="entry name" value="LacI"/>
    <property type="match status" value="1"/>
</dbReference>
<dbReference type="GO" id="GO:0003700">
    <property type="term" value="F:DNA-binding transcription factor activity"/>
    <property type="evidence" value="ECO:0007669"/>
    <property type="project" value="TreeGrafter"/>
</dbReference>
<evidence type="ECO:0000259" key="4">
    <source>
        <dbReference type="PROSITE" id="PS50932"/>
    </source>
</evidence>
<evidence type="ECO:0000313" key="6">
    <source>
        <dbReference type="EMBL" id="CAB5001460.1"/>
    </source>
</evidence>
<dbReference type="CDD" id="cd06267">
    <property type="entry name" value="PBP1_LacI_sugar_binding-like"/>
    <property type="match status" value="1"/>
</dbReference>
<dbReference type="SMART" id="SM00354">
    <property type="entry name" value="HTH_LACI"/>
    <property type="match status" value="1"/>
</dbReference>
<accession>A0A6J7P7B0</accession>
<reference evidence="6" key="1">
    <citation type="submission" date="2020-05" db="EMBL/GenBank/DDBJ databases">
        <authorList>
            <person name="Chiriac C."/>
            <person name="Salcher M."/>
            <person name="Ghai R."/>
            <person name="Kavagutti S V."/>
        </authorList>
    </citation>
    <scope>NUCLEOTIDE SEQUENCE</scope>
</reference>
<dbReference type="AlphaFoldDB" id="A0A6J7P7B0"/>
<name>A0A6J7P7B0_9ZZZZ</name>
<dbReference type="GO" id="GO:0000976">
    <property type="term" value="F:transcription cis-regulatory region binding"/>
    <property type="evidence" value="ECO:0007669"/>
    <property type="project" value="TreeGrafter"/>
</dbReference>
<dbReference type="Gene3D" id="3.40.50.2300">
    <property type="match status" value="2"/>
</dbReference>
<protein>
    <submittedName>
        <fullName evidence="6">Unannotated protein</fullName>
    </submittedName>
</protein>
<dbReference type="EMBL" id="CAFBPD010000042">
    <property type="protein sequence ID" value="CAB5001460.1"/>
    <property type="molecule type" value="Genomic_DNA"/>
</dbReference>
<dbReference type="PANTHER" id="PTHR30146:SF109">
    <property type="entry name" value="HTH-TYPE TRANSCRIPTIONAL REGULATOR GALS"/>
    <property type="match status" value="1"/>
</dbReference>
<dbReference type="PROSITE" id="PS50932">
    <property type="entry name" value="HTH_LACI_2"/>
    <property type="match status" value="1"/>
</dbReference>
<dbReference type="EMBL" id="CAFBOM010000093">
    <property type="protein sequence ID" value="CAB4985069.1"/>
    <property type="molecule type" value="Genomic_DNA"/>
</dbReference>
<dbReference type="PANTHER" id="PTHR30146">
    <property type="entry name" value="LACI-RELATED TRANSCRIPTIONAL REPRESSOR"/>
    <property type="match status" value="1"/>
</dbReference>
<dbReference type="InterPro" id="IPR000843">
    <property type="entry name" value="HTH_LacI"/>
</dbReference>
<dbReference type="PROSITE" id="PS00356">
    <property type="entry name" value="HTH_LACI_1"/>
    <property type="match status" value="1"/>
</dbReference>
<sequence>MTVHDVARLAGVSTASVSRVLSGRRTVGADVDERVRSAAAELGYQVNAVGRSLRRQSTETVGLVIADITNLFFPSLTKALEDAFAHQGLGLLLADAANDVARERDAVSRLLARQVDALLITPVSRLQSRRTIDEANQRTTVVQLDRRASTKAHYVGMDNSQAVSDVLAHLAELGRTSPVFIGSDPHISTTWERQRAFSRLAPTGDRVLTGDFSLDWGRTATIEALERWPDTDALFCADDLIAVGAVEQLRAMGHRLPGPVAVVGFDDTLLVRLHTPPVSSVRQPLAEMAAAAVELAVSTANLAVQRRLFPGTLQARPSTAP</sequence>
<dbReference type="CDD" id="cd01392">
    <property type="entry name" value="HTH_LacI"/>
    <property type="match status" value="1"/>
</dbReference>
<keyword evidence="1" id="KW-0805">Transcription regulation</keyword>
<dbReference type="SUPFAM" id="SSF47413">
    <property type="entry name" value="lambda repressor-like DNA-binding domains"/>
    <property type="match status" value="1"/>
</dbReference>
<dbReference type="PRINTS" id="PR00036">
    <property type="entry name" value="HTHLACI"/>
</dbReference>
<evidence type="ECO:0000256" key="2">
    <source>
        <dbReference type="ARBA" id="ARBA00023125"/>
    </source>
</evidence>
<proteinExistence type="predicted"/>
<dbReference type="InterPro" id="IPR010982">
    <property type="entry name" value="Lambda_DNA-bd_dom_sf"/>
</dbReference>
<evidence type="ECO:0000256" key="3">
    <source>
        <dbReference type="ARBA" id="ARBA00023163"/>
    </source>
</evidence>